<dbReference type="SMART" id="SM00336">
    <property type="entry name" value="BBOX"/>
    <property type="match status" value="1"/>
</dbReference>
<evidence type="ECO:0000256" key="3">
    <source>
        <dbReference type="ARBA" id="ARBA00022833"/>
    </source>
</evidence>
<evidence type="ECO:0000256" key="4">
    <source>
        <dbReference type="PROSITE-ProRule" id="PRU00024"/>
    </source>
</evidence>
<evidence type="ECO:0000259" key="7">
    <source>
        <dbReference type="PROSITE" id="PS50188"/>
    </source>
</evidence>
<dbReference type="InterPro" id="IPR013320">
    <property type="entry name" value="ConA-like_dom_sf"/>
</dbReference>
<dbReference type="PANTHER" id="PTHR24103">
    <property type="entry name" value="E3 UBIQUITIN-PROTEIN LIGASE TRIM"/>
    <property type="match status" value="1"/>
</dbReference>
<dbReference type="InterPro" id="IPR003877">
    <property type="entry name" value="SPRY_dom"/>
</dbReference>
<dbReference type="Pfam" id="PF13445">
    <property type="entry name" value="zf-RING_UBOX"/>
    <property type="match status" value="1"/>
</dbReference>
<dbReference type="Gene3D" id="2.60.120.920">
    <property type="match status" value="1"/>
</dbReference>
<evidence type="ECO:0000313" key="9">
    <source>
        <dbReference type="Proteomes" id="UP000550707"/>
    </source>
</evidence>
<dbReference type="InterPro" id="IPR043136">
    <property type="entry name" value="B30.2/SPRY_sf"/>
</dbReference>
<feature type="domain" description="RING-type" evidence="5">
    <location>
        <begin position="15"/>
        <end position="56"/>
    </location>
</feature>
<sequence>MDSDIPQNFQKELTCVICLNYFTDPVTMGCGHSFCWSCLCVSWEKVESPACCPLCRQPSEQTNLKTNILLKNLVSVARKANLRQFLSSEGSRCGLHRETLQVFCEDARSLLCVHCSDSQEHEAHRHRPVEDAAEQHRAMLSNQMRSLWEKIQRIQENLSKDGRISVYWMELGDKLRRSEQVQLHMPPPLQPELPARPITGLMDRLNRFRVEISFPCEITNHNLRLFDDVRSLRFTRDHLHMSLDPGTSNYFAAWGAQAFTSGKHYWELHVSKSWDWAVGVCKDSWLRKRGTLLESQDTFLLLCVKEEDCYTLWTTAPMTRQYIEKPLGRVGVFLDVDSGSVSFVDVAKCSLIKHCLIKPSPLQSNLDDTFNFPFRPFIYTGHT</sequence>
<proteinExistence type="predicted"/>
<keyword evidence="1" id="KW-0479">Metal-binding</keyword>
<dbReference type="InterPro" id="IPR013083">
    <property type="entry name" value="Znf_RING/FYVE/PHD"/>
</dbReference>
<dbReference type="InterPro" id="IPR003879">
    <property type="entry name" value="Butyrophylin_SPRY"/>
</dbReference>
<keyword evidence="3" id="KW-0862">Zinc</keyword>
<dbReference type="InterPro" id="IPR050143">
    <property type="entry name" value="TRIM/RBCC"/>
</dbReference>
<dbReference type="EMBL" id="JACASF010000013">
    <property type="protein sequence ID" value="KAF6439360.1"/>
    <property type="molecule type" value="Genomic_DNA"/>
</dbReference>
<dbReference type="InterPro" id="IPR001841">
    <property type="entry name" value="Znf_RING"/>
</dbReference>
<dbReference type="Pfam" id="PF00643">
    <property type="entry name" value="zf-B_box"/>
    <property type="match status" value="1"/>
</dbReference>
<evidence type="ECO:0000256" key="1">
    <source>
        <dbReference type="ARBA" id="ARBA00022723"/>
    </source>
</evidence>
<dbReference type="SUPFAM" id="SSF57850">
    <property type="entry name" value="RING/U-box"/>
    <property type="match status" value="1"/>
</dbReference>
<dbReference type="GO" id="GO:0008270">
    <property type="term" value="F:zinc ion binding"/>
    <property type="evidence" value="ECO:0007669"/>
    <property type="project" value="UniProtKB-KW"/>
</dbReference>
<organism evidence="8 9">
    <name type="scientific">Molossus molossus</name>
    <name type="common">Pallas' mastiff bat</name>
    <name type="synonym">Vespertilio molossus</name>
    <dbReference type="NCBI Taxonomy" id="27622"/>
    <lineage>
        <taxon>Eukaryota</taxon>
        <taxon>Metazoa</taxon>
        <taxon>Chordata</taxon>
        <taxon>Craniata</taxon>
        <taxon>Vertebrata</taxon>
        <taxon>Euteleostomi</taxon>
        <taxon>Mammalia</taxon>
        <taxon>Eutheria</taxon>
        <taxon>Laurasiatheria</taxon>
        <taxon>Chiroptera</taxon>
        <taxon>Yangochiroptera</taxon>
        <taxon>Molossidae</taxon>
        <taxon>Molossus</taxon>
    </lineage>
</organism>
<dbReference type="PROSITE" id="PS50188">
    <property type="entry name" value="B302_SPRY"/>
    <property type="match status" value="1"/>
</dbReference>
<dbReference type="PROSITE" id="PS50119">
    <property type="entry name" value="ZF_BBOX"/>
    <property type="match status" value="1"/>
</dbReference>
<evidence type="ECO:0000313" key="8">
    <source>
        <dbReference type="EMBL" id="KAF6439360.1"/>
    </source>
</evidence>
<reference evidence="8 9" key="1">
    <citation type="journal article" date="2020" name="Nature">
        <title>Six reference-quality genomes reveal evolution of bat adaptations.</title>
        <authorList>
            <person name="Jebb D."/>
            <person name="Huang Z."/>
            <person name="Pippel M."/>
            <person name="Hughes G.M."/>
            <person name="Lavrichenko K."/>
            <person name="Devanna P."/>
            <person name="Winkler S."/>
            <person name="Jermiin L.S."/>
            <person name="Skirmuntt E.C."/>
            <person name="Katzourakis A."/>
            <person name="Burkitt-Gray L."/>
            <person name="Ray D.A."/>
            <person name="Sullivan K.A.M."/>
            <person name="Roscito J.G."/>
            <person name="Kirilenko B.M."/>
            <person name="Davalos L.M."/>
            <person name="Corthals A.P."/>
            <person name="Power M.L."/>
            <person name="Jones G."/>
            <person name="Ransome R.D."/>
            <person name="Dechmann D.K.N."/>
            <person name="Locatelli A.G."/>
            <person name="Puechmaille S.J."/>
            <person name="Fedrigo O."/>
            <person name="Jarvis E.D."/>
            <person name="Hiller M."/>
            <person name="Vernes S.C."/>
            <person name="Myers E.W."/>
            <person name="Teeling E.C."/>
        </authorList>
    </citation>
    <scope>NUCLEOTIDE SEQUENCE [LARGE SCALE GENOMIC DNA]</scope>
    <source>
        <strain evidence="8">MMolMol1</strain>
        <tissue evidence="8">Muscle</tissue>
    </source>
</reference>
<dbReference type="PROSITE" id="PS00518">
    <property type="entry name" value="ZF_RING_1"/>
    <property type="match status" value="1"/>
</dbReference>
<dbReference type="AlphaFoldDB" id="A0A7J8EVD5"/>
<feature type="domain" description="B30.2/SPRY" evidence="7">
    <location>
        <begin position="192"/>
        <end position="383"/>
    </location>
</feature>
<protein>
    <submittedName>
        <fullName evidence="8">Uncharacterized protein</fullName>
    </submittedName>
</protein>
<dbReference type="SUPFAM" id="SSF57845">
    <property type="entry name" value="B-box zinc-binding domain"/>
    <property type="match status" value="1"/>
</dbReference>
<dbReference type="InterPro" id="IPR017907">
    <property type="entry name" value="Znf_RING_CS"/>
</dbReference>
<dbReference type="Pfam" id="PF00622">
    <property type="entry name" value="SPRY"/>
    <property type="match status" value="1"/>
</dbReference>
<dbReference type="InterPro" id="IPR000315">
    <property type="entry name" value="Znf_B-box"/>
</dbReference>
<accession>A0A7J8EVD5</accession>
<dbReference type="PRINTS" id="PR01407">
    <property type="entry name" value="BUTYPHLNCDUF"/>
</dbReference>
<dbReference type="Gene3D" id="3.30.40.10">
    <property type="entry name" value="Zinc/RING finger domain, C3HC4 (zinc finger)"/>
    <property type="match status" value="1"/>
</dbReference>
<dbReference type="Gene3D" id="3.30.160.60">
    <property type="entry name" value="Classic Zinc Finger"/>
    <property type="match status" value="1"/>
</dbReference>
<evidence type="ECO:0000259" key="6">
    <source>
        <dbReference type="PROSITE" id="PS50119"/>
    </source>
</evidence>
<dbReference type="SMART" id="SM00184">
    <property type="entry name" value="RING"/>
    <property type="match status" value="1"/>
</dbReference>
<dbReference type="InterPro" id="IPR001870">
    <property type="entry name" value="B30.2/SPRY"/>
</dbReference>
<keyword evidence="2 4" id="KW-0863">Zinc-finger</keyword>
<feature type="domain" description="B box-type" evidence="6">
    <location>
        <begin position="88"/>
        <end position="129"/>
    </location>
</feature>
<dbReference type="InterPro" id="IPR027370">
    <property type="entry name" value="Znf-RING_euk"/>
</dbReference>
<comment type="caution">
    <text evidence="8">The sequence shown here is derived from an EMBL/GenBank/DDBJ whole genome shotgun (WGS) entry which is preliminary data.</text>
</comment>
<evidence type="ECO:0000256" key="2">
    <source>
        <dbReference type="ARBA" id="ARBA00022771"/>
    </source>
</evidence>
<name>A0A7J8EVD5_MOLMO</name>
<keyword evidence="9" id="KW-1185">Reference proteome</keyword>
<gene>
    <name evidence="8" type="ORF">HJG59_018767</name>
</gene>
<evidence type="ECO:0000259" key="5">
    <source>
        <dbReference type="PROSITE" id="PS50089"/>
    </source>
</evidence>
<dbReference type="PROSITE" id="PS50089">
    <property type="entry name" value="ZF_RING_2"/>
    <property type="match status" value="1"/>
</dbReference>
<dbReference type="SUPFAM" id="SSF49899">
    <property type="entry name" value="Concanavalin A-like lectins/glucanases"/>
    <property type="match status" value="1"/>
</dbReference>
<dbReference type="Proteomes" id="UP000550707">
    <property type="component" value="Unassembled WGS sequence"/>
</dbReference>